<dbReference type="STRING" id="1448308.A0A2T2N0Z3"/>
<feature type="signal peptide" evidence="2">
    <location>
        <begin position="1"/>
        <end position="16"/>
    </location>
</feature>
<keyword evidence="1 2" id="KW-0732">Signal</keyword>
<protein>
    <recommendedName>
        <fullName evidence="5">Barwin-like endoglucanase</fullName>
    </recommendedName>
</protein>
<evidence type="ECO:0000313" key="3">
    <source>
        <dbReference type="EMBL" id="PSN59097.1"/>
    </source>
</evidence>
<evidence type="ECO:0000313" key="4">
    <source>
        <dbReference type="Proteomes" id="UP000240883"/>
    </source>
</evidence>
<gene>
    <name evidence="3" type="ORF">BS50DRAFT_626886</name>
</gene>
<proteinExistence type="predicted"/>
<dbReference type="OrthoDB" id="406505at2759"/>
<name>A0A2T2N0Z3_CORCC</name>
<dbReference type="InterPro" id="IPR036908">
    <property type="entry name" value="RlpA-like_sf"/>
</dbReference>
<organism evidence="3 4">
    <name type="scientific">Corynespora cassiicola Philippines</name>
    <dbReference type="NCBI Taxonomy" id="1448308"/>
    <lineage>
        <taxon>Eukaryota</taxon>
        <taxon>Fungi</taxon>
        <taxon>Dikarya</taxon>
        <taxon>Ascomycota</taxon>
        <taxon>Pezizomycotina</taxon>
        <taxon>Dothideomycetes</taxon>
        <taxon>Pleosporomycetidae</taxon>
        <taxon>Pleosporales</taxon>
        <taxon>Corynesporascaceae</taxon>
        <taxon>Corynespora</taxon>
    </lineage>
</organism>
<dbReference type="SUPFAM" id="SSF50685">
    <property type="entry name" value="Barwin-like endoglucanases"/>
    <property type="match status" value="1"/>
</dbReference>
<evidence type="ECO:0000256" key="1">
    <source>
        <dbReference type="ARBA" id="ARBA00022729"/>
    </source>
</evidence>
<dbReference type="InterPro" id="IPR051477">
    <property type="entry name" value="Expansin_CellWall"/>
</dbReference>
<keyword evidence="4" id="KW-1185">Reference proteome</keyword>
<dbReference type="PANTHER" id="PTHR31836:SF28">
    <property type="entry name" value="SRCR DOMAIN-CONTAINING PROTEIN-RELATED"/>
    <property type="match status" value="1"/>
</dbReference>
<dbReference type="PANTHER" id="PTHR31836">
    <property type="match status" value="1"/>
</dbReference>
<dbReference type="Proteomes" id="UP000240883">
    <property type="component" value="Unassembled WGS sequence"/>
</dbReference>
<evidence type="ECO:0000256" key="2">
    <source>
        <dbReference type="SAM" id="SignalP"/>
    </source>
</evidence>
<feature type="chain" id="PRO_5015581621" description="Barwin-like endoglucanase" evidence="2">
    <location>
        <begin position="17"/>
        <end position="143"/>
    </location>
</feature>
<dbReference type="AlphaFoldDB" id="A0A2T2N0Z3"/>
<reference evidence="3 4" key="1">
    <citation type="journal article" date="2018" name="Front. Microbiol.">
        <title>Genome-Wide Analysis of Corynespora cassiicola Leaf Fall Disease Putative Effectors.</title>
        <authorList>
            <person name="Lopez D."/>
            <person name="Ribeiro S."/>
            <person name="Label P."/>
            <person name="Fumanal B."/>
            <person name="Venisse J.S."/>
            <person name="Kohler A."/>
            <person name="de Oliveira R.R."/>
            <person name="Labutti K."/>
            <person name="Lipzen A."/>
            <person name="Lail K."/>
            <person name="Bauer D."/>
            <person name="Ohm R.A."/>
            <person name="Barry K.W."/>
            <person name="Spatafora J."/>
            <person name="Grigoriev I.V."/>
            <person name="Martin F.M."/>
            <person name="Pujade-Renaud V."/>
        </authorList>
    </citation>
    <scope>NUCLEOTIDE SEQUENCE [LARGE SCALE GENOMIC DNA]</scope>
    <source>
        <strain evidence="3 4">Philippines</strain>
    </source>
</reference>
<sequence>MKIISIIAASLGAVASVPLANSPADPLQTSATHEGKASYYIQGDIGSCGEKHLDSERIIALSPIWGGKVNCNRIIKVTNKGGGINNNGVGRTIVAKVKDTCMGCGQNHLDLSIGAFTQLSGGSLDPPGAFNIDWHFCDEDGQC</sequence>
<dbReference type="EMBL" id="KZ678166">
    <property type="protein sequence ID" value="PSN59097.1"/>
    <property type="molecule type" value="Genomic_DNA"/>
</dbReference>
<dbReference type="CDD" id="cd22191">
    <property type="entry name" value="DPBB_RlpA_EXP_N-like"/>
    <property type="match status" value="1"/>
</dbReference>
<accession>A0A2T2N0Z3</accession>
<dbReference type="Gene3D" id="2.40.40.10">
    <property type="entry name" value="RlpA-like domain"/>
    <property type="match status" value="1"/>
</dbReference>
<evidence type="ECO:0008006" key="5">
    <source>
        <dbReference type="Google" id="ProtNLM"/>
    </source>
</evidence>